<dbReference type="Gene3D" id="1.25.40.10">
    <property type="entry name" value="Tetratricopeptide repeat domain"/>
    <property type="match status" value="2"/>
</dbReference>
<dbReference type="InterPro" id="IPR019734">
    <property type="entry name" value="TPR_rpt"/>
</dbReference>
<dbReference type="Pfam" id="PF13560">
    <property type="entry name" value="HTH_31"/>
    <property type="match status" value="1"/>
</dbReference>
<dbReference type="RefSeq" id="WP_081971725.1">
    <property type="nucleotide sequence ID" value="NZ_CP073767.1"/>
</dbReference>
<dbReference type="CDD" id="cd15831">
    <property type="entry name" value="BTAD"/>
    <property type="match status" value="1"/>
</dbReference>
<dbReference type="Gene3D" id="1.10.10.10">
    <property type="entry name" value="Winged helix-like DNA-binding domain superfamily/Winged helix DNA-binding domain"/>
    <property type="match status" value="2"/>
</dbReference>
<dbReference type="SUPFAM" id="SSF52540">
    <property type="entry name" value="P-loop containing nucleoside triphosphate hydrolases"/>
    <property type="match status" value="1"/>
</dbReference>
<dbReference type="InterPro" id="IPR051677">
    <property type="entry name" value="AfsR-DnrI-RedD_regulator"/>
</dbReference>
<accession>A0A9Q9I7R9</accession>
<dbReference type="EMBL" id="CP073767">
    <property type="protein sequence ID" value="UWZ51239.1"/>
    <property type="molecule type" value="Genomic_DNA"/>
</dbReference>
<dbReference type="InterPro" id="IPR036388">
    <property type="entry name" value="WH-like_DNA-bd_sf"/>
</dbReference>
<keyword evidence="3 5" id="KW-0238">DNA-binding</keyword>
<feature type="domain" description="OmpR/PhoB-type" evidence="7">
    <location>
        <begin position="92"/>
        <end position="193"/>
    </location>
</feature>
<dbReference type="GO" id="GO:0006355">
    <property type="term" value="P:regulation of DNA-templated transcription"/>
    <property type="evidence" value="ECO:0007669"/>
    <property type="project" value="InterPro"/>
</dbReference>
<dbReference type="SMART" id="SM00530">
    <property type="entry name" value="HTH_XRE"/>
    <property type="match status" value="1"/>
</dbReference>
<dbReference type="Pfam" id="PF03704">
    <property type="entry name" value="BTAD"/>
    <property type="match status" value="1"/>
</dbReference>
<keyword evidence="4" id="KW-0804">Transcription</keyword>
<dbReference type="PANTHER" id="PTHR35807:SF1">
    <property type="entry name" value="TRANSCRIPTIONAL REGULATOR REDD"/>
    <property type="match status" value="1"/>
</dbReference>
<evidence type="ECO:0000256" key="3">
    <source>
        <dbReference type="ARBA" id="ARBA00023125"/>
    </source>
</evidence>
<dbReference type="PANTHER" id="PTHR35807">
    <property type="entry name" value="TRANSCRIPTIONAL REGULATOR REDD-RELATED"/>
    <property type="match status" value="1"/>
</dbReference>
<dbReference type="InterPro" id="IPR010982">
    <property type="entry name" value="Lambda_DNA-bd_dom_sf"/>
</dbReference>
<dbReference type="PROSITE" id="PS51755">
    <property type="entry name" value="OMPR_PHOB"/>
    <property type="match status" value="1"/>
</dbReference>
<evidence type="ECO:0000256" key="5">
    <source>
        <dbReference type="PROSITE-ProRule" id="PRU01091"/>
    </source>
</evidence>
<dbReference type="Gene3D" id="1.10.260.40">
    <property type="entry name" value="lambda repressor-like DNA-binding domains"/>
    <property type="match status" value="1"/>
</dbReference>
<name>A0A9Q9I7R9_9ACTN</name>
<dbReference type="SMART" id="SM00028">
    <property type="entry name" value="TPR"/>
    <property type="match status" value="2"/>
</dbReference>
<evidence type="ECO:0000313" key="9">
    <source>
        <dbReference type="Proteomes" id="UP001058003"/>
    </source>
</evidence>
<evidence type="ECO:0000313" key="8">
    <source>
        <dbReference type="EMBL" id="UWZ51239.1"/>
    </source>
</evidence>
<dbReference type="PROSITE" id="PS50943">
    <property type="entry name" value="HTH_CROC1"/>
    <property type="match status" value="1"/>
</dbReference>
<dbReference type="SMART" id="SM01043">
    <property type="entry name" value="BTAD"/>
    <property type="match status" value="1"/>
</dbReference>
<dbReference type="CDD" id="cd00093">
    <property type="entry name" value="HTH_XRE"/>
    <property type="match status" value="1"/>
</dbReference>
<feature type="DNA-binding region" description="OmpR/PhoB-type" evidence="5">
    <location>
        <begin position="92"/>
        <end position="193"/>
    </location>
</feature>
<keyword evidence="2" id="KW-0805">Transcription regulation</keyword>
<dbReference type="Proteomes" id="UP001058003">
    <property type="component" value="Chromosome"/>
</dbReference>
<dbReference type="OrthoDB" id="7628974at2"/>
<sequence length="880" mass="92460">MSHVDFAALLGRYRRHAALTQRELAVKAGLGPTAVRDFEQRRSRHPRIRSVRAIAAALGLPPDEADALERVAQAGAAPRRTVRAGEGRPHAGAALSAGAPLSVGVLGPLLVRRGAERIDLGAGRHRVVLARFALAPGSAVDPYELVELLWGAQPPPSSGNLLHGVVSQLRRSLQRHRTEELVRLQPGGYRLDVAADLVDVAAFRAITARARAGADDTGVALTLLGEALDLWRGEPAADVPELHESPLVRALVEERIAATLRYADAGAQAGRWSSVLARVDSVAAHHPLHEPLHARLAIALAATGRQADALHTLQRIRDRLGEELGIDPGPEITAAHRTVLRQEWRRPANVHPPAADAFVGRARELAQAVRLVRRPAVVVLTGPVGAGTSALLLRVAAAVQDDFPDGVAHVDLRPAGDAALTAAQALTCALRALGADPAGAPAEQEAQYRRLLTHRRVLVLLDNVREAAQVRPLLPAEGRGTVLISSRRRLGELPGATAVAVGPLAPAESLRLLAAVAGPAWSAVPRAGAEALAAACGHLPLALRGAANRIAGRTAPTVGALVDRLTDPDRLLDALSDQDPIAAHLRPDTADLPAGGALAFRMLALVPGPAFGLDAAAATLDVDRPAAEEHLAVLVDASLVDCAPEGRYRYGALVRRHARRLGARTDATTARAAAVERFYGWLLRQLAVAVYLTCPDAVRLPADLPTVTPFADAGAALGWLDGELPHIVEAVTEAGALGVPAAAWRLTDQLRGYFQLREHPQPRLTTALAGHAAARATGDPLGLAAAHQCLGDALRSTGRPGEALDSYLTGARHAADAGWVQGEANLWRGAATVQAHLGRPAAAEASLQTALRLSDRYQLTRLRALIVADRGALSPTPAAR</sequence>
<evidence type="ECO:0000259" key="7">
    <source>
        <dbReference type="PROSITE" id="PS51755"/>
    </source>
</evidence>
<dbReference type="SUPFAM" id="SSF47413">
    <property type="entry name" value="lambda repressor-like DNA-binding domains"/>
    <property type="match status" value="1"/>
</dbReference>
<keyword evidence="9" id="KW-1185">Reference proteome</keyword>
<dbReference type="InterPro" id="IPR005158">
    <property type="entry name" value="BTAD"/>
</dbReference>
<dbReference type="InterPro" id="IPR001867">
    <property type="entry name" value="OmpR/PhoB-type_DNA-bd"/>
</dbReference>
<dbReference type="KEGG" id="daur:Daura_31325"/>
<dbReference type="SMART" id="SM00862">
    <property type="entry name" value="Trans_reg_C"/>
    <property type="match status" value="1"/>
</dbReference>
<dbReference type="InterPro" id="IPR001387">
    <property type="entry name" value="Cro/C1-type_HTH"/>
</dbReference>
<dbReference type="AlphaFoldDB" id="A0A9Q9I7R9"/>
<gene>
    <name evidence="8" type="ORF">Daura_31325</name>
</gene>
<evidence type="ECO:0000256" key="2">
    <source>
        <dbReference type="ARBA" id="ARBA00023015"/>
    </source>
</evidence>
<reference evidence="8" key="1">
    <citation type="submission" date="2021-04" db="EMBL/GenBank/DDBJ databases">
        <title>Dactylosporangium aurantiacum NRRL B-8018 full assembly.</title>
        <authorList>
            <person name="Hartkoorn R.C."/>
            <person name="Beaudoing E."/>
            <person name="Hot D."/>
        </authorList>
    </citation>
    <scope>NUCLEOTIDE SEQUENCE</scope>
    <source>
        <strain evidence="8">NRRL B-8018</strain>
    </source>
</reference>
<proteinExistence type="inferred from homology"/>
<evidence type="ECO:0000256" key="1">
    <source>
        <dbReference type="ARBA" id="ARBA00005820"/>
    </source>
</evidence>
<organism evidence="8 9">
    <name type="scientific">Dactylosporangium aurantiacum</name>
    <dbReference type="NCBI Taxonomy" id="35754"/>
    <lineage>
        <taxon>Bacteria</taxon>
        <taxon>Bacillati</taxon>
        <taxon>Actinomycetota</taxon>
        <taxon>Actinomycetes</taxon>
        <taxon>Micromonosporales</taxon>
        <taxon>Micromonosporaceae</taxon>
        <taxon>Dactylosporangium</taxon>
    </lineage>
</organism>
<dbReference type="GO" id="GO:0003677">
    <property type="term" value="F:DNA binding"/>
    <property type="evidence" value="ECO:0007669"/>
    <property type="project" value="UniProtKB-UniRule"/>
</dbReference>
<comment type="similarity">
    <text evidence="1">Belongs to the AfsR/DnrI/RedD regulatory family.</text>
</comment>
<feature type="domain" description="HTH cro/C1-type" evidence="6">
    <location>
        <begin position="12"/>
        <end position="65"/>
    </location>
</feature>
<dbReference type="InterPro" id="IPR016032">
    <property type="entry name" value="Sig_transdc_resp-reg_C-effctor"/>
</dbReference>
<protein>
    <submittedName>
        <fullName evidence="8">Helix-turn-helix domain-containing protein</fullName>
    </submittedName>
</protein>
<dbReference type="InterPro" id="IPR027417">
    <property type="entry name" value="P-loop_NTPase"/>
</dbReference>
<dbReference type="SUPFAM" id="SSF48452">
    <property type="entry name" value="TPR-like"/>
    <property type="match status" value="2"/>
</dbReference>
<evidence type="ECO:0000259" key="6">
    <source>
        <dbReference type="PROSITE" id="PS50943"/>
    </source>
</evidence>
<evidence type="ECO:0000256" key="4">
    <source>
        <dbReference type="ARBA" id="ARBA00023163"/>
    </source>
</evidence>
<dbReference type="GO" id="GO:0000160">
    <property type="term" value="P:phosphorelay signal transduction system"/>
    <property type="evidence" value="ECO:0007669"/>
    <property type="project" value="InterPro"/>
</dbReference>
<dbReference type="InterPro" id="IPR011990">
    <property type="entry name" value="TPR-like_helical_dom_sf"/>
</dbReference>
<dbReference type="SUPFAM" id="SSF46894">
    <property type="entry name" value="C-terminal effector domain of the bipartite response regulators"/>
    <property type="match status" value="1"/>
</dbReference>